<name>A0A094PSK7_9ZZZZ</name>
<sequence length="208" mass="22336">MNYRRVFSLVTATLAAAALVAACSSGESHSSMSDTSKQTIPESANFNATDVGFAQGMIPHHAQAVEMADLALEKSTNADVLALAKQIKASQNPEIQTMSGWLQSWGQKVPSTDSMSGSGHDMTDMGGMMMDGMMTEADMKKLESSSGTAFDRLWMELMIQHHEGAVRMSEDELKDGKNPDVKALAQTIVTSQQAEISTMNSLLSKLPS</sequence>
<organism evidence="2">
    <name type="scientific">freshwater metagenome</name>
    <dbReference type="NCBI Taxonomy" id="449393"/>
    <lineage>
        <taxon>unclassified sequences</taxon>
        <taxon>metagenomes</taxon>
        <taxon>ecological metagenomes</taxon>
    </lineage>
</organism>
<evidence type="ECO:0000313" key="2">
    <source>
        <dbReference type="EMBL" id="KGA14770.1"/>
    </source>
</evidence>
<evidence type="ECO:0000259" key="1">
    <source>
        <dbReference type="Pfam" id="PF03713"/>
    </source>
</evidence>
<reference evidence="2" key="1">
    <citation type="submission" date="2014-06" db="EMBL/GenBank/DDBJ databases">
        <title>Key roles for freshwater Actinobacteria revealed by deep metagenomic sequencing.</title>
        <authorList>
            <person name="Ghai R."/>
            <person name="Mizuno C.M."/>
            <person name="Picazo A."/>
            <person name="Camacho A."/>
            <person name="Rodriguez-Valera F."/>
        </authorList>
    </citation>
    <scope>NUCLEOTIDE SEQUENCE</scope>
</reference>
<comment type="caution">
    <text evidence="2">The sequence shown here is derived from an EMBL/GenBank/DDBJ whole genome shotgun (WGS) entry which is preliminary data.</text>
</comment>
<proteinExistence type="predicted"/>
<dbReference type="EMBL" id="JNSL01000136">
    <property type="protein sequence ID" value="KGA14770.1"/>
    <property type="molecule type" value="Genomic_DNA"/>
</dbReference>
<dbReference type="AlphaFoldDB" id="A0A094PSK7"/>
<protein>
    <recommendedName>
        <fullName evidence="1">DUF305 domain-containing protein</fullName>
    </recommendedName>
</protein>
<dbReference type="Gene3D" id="1.20.1260.10">
    <property type="match status" value="1"/>
</dbReference>
<dbReference type="InterPro" id="IPR012347">
    <property type="entry name" value="Ferritin-like"/>
</dbReference>
<dbReference type="PROSITE" id="PS51257">
    <property type="entry name" value="PROKAR_LIPOPROTEIN"/>
    <property type="match status" value="1"/>
</dbReference>
<dbReference type="Pfam" id="PF03713">
    <property type="entry name" value="DUF305"/>
    <property type="match status" value="1"/>
</dbReference>
<accession>A0A094PSK7</accession>
<gene>
    <name evidence="2" type="ORF">GM51_16430</name>
</gene>
<dbReference type="InterPro" id="IPR005183">
    <property type="entry name" value="DUF305_CopM-like"/>
</dbReference>
<feature type="domain" description="DUF305" evidence="1">
    <location>
        <begin position="50"/>
        <end position="203"/>
    </location>
</feature>
<dbReference type="PANTHER" id="PTHR36933:SF1">
    <property type="entry name" value="SLL0788 PROTEIN"/>
    <property type="match status" value="1"/>
</dbReference>
<dbReference type="PANTHER" id="PTHR36933">
    <property type="entry name" value="SLL0788 PROTEIN"/>
    <property type="match status" value="1"/>
</dbReference>